<feature type="compositionally biased region" description="Basic and acidic residues" evidence="1">
    <location>
        <begin position="40"/>
        <end position="59"/>
    </location>
</feature>
<evidence type="ECO:0000313" key="2">
    <source>
        <dbReference type="EMBL" id="KAF2306987.1"/>
    </source>
</evidence>
<dbReference type="Proteomes" id="UP000467840">
    <property type="component" value="Chromosome 9"/>
</dbReference>
<protein>
    <submittedName>
        <fullName evidence="2">Uncharacterized protein</fullName>
    </submittedName>
</protein>
<comment type="caution">
    <text evidence="2">The sequence shown here is derived from an EMBL/GenBank/DDBJ whole genome shotgun (WGS) entry which is preliminary data.</text>
</comment>
<name>A0A6A6M2F1_HEVBR</name>
<accession>A0A6A6M2F1</accession>
<organism evidence="2 3">
    <name type="scientific">Hevea brasiliensis</name>
    <name type="common">Para rubber tree</name>
    <name type="synonym">Siphonia brasiliensis</name>
    <dbReference type="NCBI Taxonomy" id="3981"/>
    <lineage>
        <taxon>Eukaryota</taxon>
        <taxon>Viridiplantae</taxon>
        <taxon>Streptophyta</taxon>
        <taxon>Embryophyta</taxon>
        <taxon>Tracheophyta</taxon>
        <taxon>Spermatophyta</taxon>
        <taxon>Magnoliopsida</taxon>
        <taxon>eudicotyledons</taxon>
        <taxon>Gunneridae</taxon>
        <taxon>Pentapetalae</taxon>
        <taxon>rosids</taxon>
        <taxon>fabids</taxon>
        <taxon>Malpighiales</taxon>
        <taxon>Euphorbiaceae</taxon>
        <taxon>Crotonoideae</taxon>
        <taxon>Micrandreae</taxon>
        <taxon>Hevea</taxon>
    </lineage>
</organism>
<feature type="region of interest" description="Disordered" evidence="1">
    <location>
        <begin position="40"/>
        <end position="65"/>
    </location>
</feature>
<proteinExistence type="predicted"/>
<dbReference type="GO" id="GO:0006487">
    <property type="term" value="P:protein N-linked glycosylation"/>
    <property type="evidence" value="ECO:0007669"/>
    <property type="project" value="TreeGrafter"/>
</dbReference>
<dbReference type="PANTHER" id="PTHR13132:SF29">
    <property type="entry name" value="ALPHA-(1,6)-FUCOSYLTRANSFERASE"/>
    <property type="match status" value="1"/>
</dbReference>
<keyword evidence="3" id="KW-1185">Reference proteome</keyword>
<sequence>MGTFEFGGISFSAISLGISPPRNSSSEIISAVTSTDCKLKPMETERWDNPQRSRNESHGLSKSAVPTAPHLENCKLSAKVGERLDKRAGNESFPPWTTWNGLLDMHPASTANEQHRYFRHQAMSDDAYPPWITGSDEDNYPLTRKCSVTYGSWFQKWSLRYIKAIIYRVWVDPWSYLQPTTEVNGSLLTSHRKMDLRWCRAQANDKHACNNGDKACEMEVVEFEEYMQHGGRIKQRFPHLNSIWLSTEMQEVIDKSKHTPIGTFTIPT</sequence>
<evidence type="ECO:0000256" key="1">
    <source>
        <dbReference type="SAM" id="MobiDB-lite"/>
    </source>
</evidence>
<dbReference type="PANTHER" id="PTHR13132">
    <property type="entry name" value="ALPHA- 1,6 -FUCOSYLTRANSFERASE"/>
    <property type="match status" value="1"/>
</dbReference>
<dbReference type="AlphaFoldDB" id="A0A6A6M2F1"/>
<reference evidence="2 3" key="1">
    <citation type="journal article" date="2020" name="Mol. Plant">
        <title>The Chromosome-Based Rubber Tree Genome Provides New Insights into Spurge Genome Evolution and Rubber Biosynthesis.</title>
        <authorList>
            <person name="Liu J."/>
            <person name="Shi C."/>
            <person name="Shi C.C."/>
            <person name="Li W."/>
            <person name="Zhang Q.J."/>
            <person name="Zhang Y."/>
            <person name="Li K."/>
            <person name="Lu H.F."/>
            <person name="Shi C."/>
            <person name="Zhu S.T."/>
            <person name="Xiao Z.Y."/>
            <person name="Nan H."/>
            <person name="Yue Y."/>
            <person name="Zhu X.G."/>
            <person name="Wu Y."/>
            <person name="Hong X.N."/>
            <person name="Fan G.Y."/>
            <person name="Tong Y."/>
            <person name="Zhang D."/>
            <person name="Mao C.L."/>
            <person name="Liu Y.L."/>
            <person name="Hao S.J."/>
            <person name="Liu W.Q."/>
            <person name="Lv M.Q."/>
            <person name="Zhang H.B."/>
            <person name="Liu Y."/>
            <person name="Hu-Tang G.R."/>
            <person name="Wang J.P."/>
            <person name="Wang J.H."/>
            <person name="Sun Y.H."/>
            <person name="Ni S.B."/>
            <person name="Chen W.B."/>
            <person name="Zhang X.C."/>
            <person name="Jiao Y.N."/>
            <person name="Eichler E.E."/>
            <person name="Li G.H."/>
            <person name="Liu X."/>
            <person name="Gao L.Z."/>
        </authorList>
    </citation>
    <scope>NUCLEOTIDE SEQUENCE [LARGE SCALE GENOMIC DNA]</scope>
    <source>
        <strain evidence="3">cv. GT1</strain>
        <tissue evidence="2">Leaf</tissue>
    </source>
</reference>
<dbReference type="GO" id="GO:0046921">
    <property type="term" value="F:alpha-(1-&gt;6)-fucosyltransferase activity"/>
    <property type="evidence" value="ECO:0007669"/>
    <property type="project" value="TreeGrafter"/>
</dbReference>
<gene>
    <name evidence="2" type="ORF">GH714_023048</name>
</gene>
<evidence type="ECO:0000313" key="3">
    <source>
        <dbReference type="Proteomes" id="UP000467840"/>
    </source>
</evidence>
<dbReference type="EMBL" id="JAAGAX010000008">
    <property type="protein sequence ID" value="KAF2306987.1"/>
    <property type="molecule type" value="Genomic_DNA"/>
</dbReference>